<feature type="compositionally biased region" description="Basic and acidic residues" evidence="3">
    <location>
        <begin position="447"/>
        <end position="459"/>
    </location>
</feature>
<dbReference type="Pfam" id="PF15266">
    <property type="entry name" value="DUF4594"/>
    <property type="match status" value="1"/>
</dbReference>
<dbReference type="PANTHER" id="PTHR15635">
    <property type="entry name" value="COILED-COIL DOMAIN CONTAINING PROTEIN 9"/>
    <property type="match status" value="1"/>
</dbReference>
<keyword evidence="2" id="KW-0175">Coiled coil</keyword>
<keyword evidence="1" id="KW-0597">Phosphoprotein</keyword>
<feature type="compositionally biased region" description="Polar residues" evidence="3">
    <location>
        <begin position="1166"/>
        <end position="1189"/>
    </location>
</feature>
<gene>
    <name evidence="5" type="primary">LOC115217028</name>
</gene>
<feature type="compositionally biased region" description="Basic and acidic residues" evidence="3">
    <location>
        <begin position="1190"/>
        <end position="1205"/>
    </location>
</feature>
<feature type="compositionally biased region" description="Polar residues" evidence="3">
    <location>
        <begin position="853"/>
        <end position="865"/>
    </location>
</feature>
<evidence type="ECO:0000313" key="5">
    <source>
        <dbReference type="RefSeq" id="XP_029642425.1"/>
    </source>
</evidence>
<feature type="compositionally biased region" description="Polar residues" evidence="3">
    <location>
        <begin position="1076"/>
        <end position="1087"/>
    </location>
</feature>
<feature type="compositionally biased region" description="Low complexity" evidence="3">
    <location>
        <begin position="1037"/>
        <end position="1046"/>
    </location>
</feature>
<feature type="compositionally biased region" description="Basic and acidic residues" evidence="3">
    <location>
        <begin position="809"/>
        <end position="852"/>
    </location>
</feature>
<feature type="compositionally biased region" description="Gly residues" evidence="3">
    <location>
        <begin position="258"/>
        <end position="278"/>
    </location>
</feature>
<feature type="region of interest" description="Disordered" evidence="3">
    <location>
        <begin position="125"/>
        <end position="150"/>
    </location>
</feature>
<keyword evidence="4" id="KW-1185">Reference proteome</keyword>
<evidence type="ECO:0000313" key="4">
    <source>
        <dbReference type="Proteomes" id="UP000515154"/>
    </source>
</evidence>
<reference evidence="5" key="1">
    <citation type="submission" date="2025-08" db="UniProtKB">
        <authorList>
            <consortium name="RefSeq"/>
        </authorList>
    </citation>
    <scope>IDENTIFICATION</scope>
</reference>
<feature type="compositionally biased region" description="Basic and acidic residues" evidence="3">
    <location>
        <begin position="139"/>
        <end position="148"/>
    </location>
</feature>
<name>A0A6P7SVY4_9MOLL</name>
<evidence type="ECO:0000256" key="3">
    <source>
        <dbReference type="SAM" id="MobiDB-lite"/>
    </source>
</evidence>
<dbReference type="InterPro" id="IPR029336">
    <property type="entry name" value="DUF4594"/>
</dbReference>
<evidence type="ECO:0000256" key="1">
    <source>
        <dbReference type="ARBA" id="ARBA00022553"/>
    </source>
</evidence>
<dbReference type="RefSeq" id="XP_029642425.1">
    <property type="nucleotide sequence ID" value="XM_029786565.2"/>
</dbReference>
<organism evidence="4 5">
    <name type="scientific">Octopus sinensis</name>
    <name type="common">East Asian common octopus</name>
    <dbReference type="NCBI Taxonomy" id="2607531"/>
    <lineage>
        <taxon>Eukaryota</taxon>
        <taxon>Metazoa</taxon>
        <taxon>Spiralia</taxon>
        <taxon>Lophotrochozoa</taxon>
        <taxon>Mollusca</taxon>
        <taxon>Cephalopoda</taxon>
        <taxon>Coleoidea</taxon>
        <taxon>Octopodiformes</taxon>
        <taxon>Octopoda</taxon>
        <taxon>Incirrata</taxon>
        <taxon>Octopodidae</taxon>
        <taxon>Octopus</taxon>
    </lineage>
</organism>
<feature type="compositionally biased region" description="Basic and acidic residues" evidence="3">
    <location>
        <begin position="780"/>
        <end position="790"/>
    </location>
</feature>
<feature type="region of interest" description="Disordered" evidence="3">
    <location>
        <begin position="442"/>
        <end position="466"/>
    </location>
</feature>
<feature type="compositionally biased region" description="Polar residues" evidence="3">
    <location>
        <begin position="754"/>
        <end position="779"/>
    </location>
</feature>
<feature type="compositionally biased region" description="Acidic residues" evidence="3">
    <location>
        <begin position="627"/>
        <end position="642"/>
    </location>
</feature>
<feature type="region of interest" description="Disordered" evidence="3">
    <location>
        <begin position="212"/>
        <end position="335"/>
    </location>
</feature>
<accession>A0A6P7SVY4</accession>
<feature type="compositionally biased region" description="Low complexity" evidence="3">
    <location>
        <begin position="1153"/>
        <end position="1165"/>
    </location>
</feature>
<feature type="compositionally biased region" description="Basic and acidic residues" evidence="3">
    <location>
        <begin position="906"/>
        <end position="969"/>
    </location>
</feature>
<feature type="compositionally biased region" description="Basic and acidic residues" evidence="3">
    <location>
        <begin position="1013"/>
        <end position="1032"/>
    </location>
</feature>
<feature type="compositionally biased region" description="Basic and acidic residues" evidence="3">
    <location>
        <begin position="889"/>
        <end position="898"/>
    </location>
</feature>
<feature type="compositionally biased region" description="Basic and acidic residues" evidence="3">
    <location>
        <begin position="1047"/>
        <end position="1073"/>
    </location>
</feature>
<feature type="region of interest" description="Disordered" evidence="3">
    <location>
        <begin position="726"/>
        <end position="1100"/>
    </location>
</feature>
<feature type="compositionally biased region" description="Basic and acidic residues" evidence="3">
    <location>
        <begin position="212"/>
        <end position="226"/>
    </location>
</feature>
<evidence type="ECO:0000256" key="2">
    <source>
        <dbReference type="ARBA" id="ARBA00023054"/>
    </source>
</evidence>
<feature type="compositionally biased region" description="Polar residues" evidence="3">
    <location>
        <begin position="997"/>
        <end position="1011"/>
    </location>
</feature>
<dbReference type="AlphaFoldDB" id="A0A6P7SVY4"/>
<feature type="compositionally biased region" description="Polar residues" evidence="3">
    <location>
        <begin position="1138"/>
        <end position="1148"/>
    </location>
</feature>
<sequence>MASQHMNADKELFLDILTKEEREALLTKKMEEIRKKNEALRKRHEEIEADKRQAEKMVKPTSPKKEIKSVDFKPVKKEEFHRHSGSDFDYLKLRTDMEMTPTVDSLILPDVKFYSKILSELEVKRRPKPPIRGKGPGNRVKERPKSLQDENGDLCIDSVYRGRRSMHAVGPTGGQHRLERMTTVPNNEMNEIHIQITDNVPEYRPNFANIRQTRDKHREREREKTTDFNGPPPDPAYNFLADRRREGPGYDRGDRDGGGGGGGGSSGSGGRGGGGGGECSNIKDNRVKDIRRHPKNYGGIDFQNVKSKMKAARDRQSFNSTPPTKMEMSISMTGRERRQYMEWKAERDRVDKERIERQKSASGEWRREWDAEKHQQECNVNQQFKLMQVPPMYEENSNARRQELSRRPVESVCVSEEMRLCSNVQKSISPERRQKVGLLSGRIGSGRFDRGERDDRQRGEAPGTKVVSCPAEVTELKRPSRIGEKADKGKKLLGRGRGRGRGITAPPRSRIIPANLASDSRKVECTRDLLVVKIDNAPGARDDVEVEYSDNDNIALRSVGGSGIASASIPISYDQTSHSIVSSPYSKSCPTSGCAPAEKMWDTIQENSWDQSQINLQNGDHLHCGNDEEDDDDEDDDDDDDEEGVMLEDEYIEDGELYSGIYEDAENEANYGLVHGMVEGEEWEDCPDEDDYCVEDGHLVYDSTDKIQESLRLDCQLNPEAPAFVPTSPDFLNAPSENDKPINPASIEQAKESLVQNKNKSVQPPILSSSSAKEFSANTVDKDEVHENKVLNDSSSSSSSLNQNLCKSDSQKVAENPDKLTKTDNEGLNCHDKCEDKADGDAVDESDAKPENSSEAFTKSLSDSDSLVPDADIETNKLEKTNLDPLATKSDESVHSHNEQSANKVENSDSKTKVTTETVRSENEHNSNEQIAKEENIIKETDVVDNKDSKELKSEDTGSKESKSEDTGSKEVAASKSEDSEKTTVPNPETDTKTEIVNDQASVCNTESIVNEQKVDVKIEDDICKQELDKSVEQNVSTESTELSENLETKTSGETDDKEEKAPVKEDQSKADVGDSSENCSNVTSDASKQRNDNTSRDVFYPTAEVCAVTIKETLQTVKDAGAWKLSVKDDIETVSVYKSSNESNASDSKTEGVAAAGSVSSSSSQNPLKETVSNNLPDSNNQSVNNECNDLHKSSTDEKSKTESPDLVSDCSEQALNSV</sequence>
<proteinExistence type="predicted"/>
<dbReference type="Proteomes" id="UP000515154">
    <property type="component" value="Linkage group LG11"/>
</dbReference>
<feature type="region of interest" description="Disordered" evidence="3">
    <location>
        <begin position="616"/>
        <end position="642"/>
    </location>
</feature>
<dbReference type="KEGG" id="osn:115217028"/>
<feature type="region of interest" description="Disordered" evidence="3">
    <location>
        <begin position="1138"/>
        <end position="1220"/>
    </location>
</feature>
<feature type="region of interest" description="Disordered" evidence="3">
    <location>
        <begin position="37"/>
        <end position="70"/>
    </location>
</feature>
<feature type="compositionally biased region" description="Basic and acidic residues" evidence="3">
    <location>
        <begin position="241"/>
        <end position="257"/>
    </location>
</feature>
<feature type="region of interest" description="Disordered" evidence="3">
    <location>
        <begin position="348"/>
        <end position="374"/>
    </location>
</feature>
<dbReference type="PANTHER" id="PTHR15635:SF12">
    <property type="entry name" value="HABP4_PAI-RBP1 DOMAIN-CONTAINING PROTEIN"/>
    <property type="match status" value="1"/>
</dbReference>
<protein>
    <submittedName>
        <fullName evidence="5">Uncharacterized protein LOC115217028 isoform X1</fullName>
    </submittedName>
</protein>